<organism evidence="7 8">
    <name type="scientific">Aphanomyces euteiches</name>
    <dbReference type="NCBI Taxonomy" id="100861"/>
    <lineage>
        <taxon>Eukaryota</taxon>
        <taxon>Sar</taxon>
        <taxon>Stramenopiles</taxon>
        <taxon>Oomycota</taxon>
        <taxon>Saprolegniomycetes</taxon>
        <taxon>Saprolegniales</taxon>
        <taxon>Verrucalvaceae</taxon>
        <taxon>Aphanomyces</taxon>
    </lineage>
</organism>
<dbReference type="VEuPathDB" id="FungiDB:AeMF1_017757"/>
<dbReference type="SMART" id="SM00249">
    <property type="entry name" value="PHD"/>
    <property type="match status" value="1"/>
</dbReference>
<evidence type="ECO:0000313" key="8">
    <source>
        <dbReference type="Proteomes" id="UP000481153"/>
    </source>
</evidence>
<feature type="compositionally biased region" description="Basic and acidic residues" evidence="5">
    <location>
        <begin position="629"/>
        <end position="640"/>
    </location>
</feature>
<evidence type="ECO:0000313" key="7">
    <source>
        <dbReference type="EMBL" id="KAF0733260.1"/>
    </source>
</evidence>
<feature type="compositionally biased region" description="Basic and acidic residues" evidence="5">
    <location>
        <begin position="253"/>
        <end position="264"/>
    </location>
</feature>
<accession>A0A6G0X0D9</accession>
<reference evidence="7 8" key="1">
    <citation type="submission" date="2019-07" db="EMBL/GenBank/DDBJ databases">
        <title>Genomics analysis of Aphanomyces spp. identifies a new class of oomycete effector associated with host adaptation.</title>
        <authorList>
            <person name="Gaulin E."/>
        </authorList>
    </citation>
    <scope>NUCLEOTIDE SEQUENCE [LARGE SCALE GENOMIC DNA]</scope>
    <source>
        <strain evidence="7 8">ATCC 201684</strain>
    </source>
</reference>
<keyword evidence="8" id="KW-1185">Reference proteome</keyword>
<dbReference type="Gene3D" id="3.30.40.10">
    <property type="entry name" value="Zinc/RING finger domain, C3HC4 (zinc finger)"/>
    <property type="match status" value="1"/>
</dbReference>
<comment type="caution">
    <text evidence="7">The sequence shown here is derived from an EMBL/GenBank/DDBJ whole genome shotgun (WGS) entry which is preliminary data.</text>
</comment>
<keyword evidence="2 4" id="KW-0863">Zinc-finger</keyword>
<dbReference type="AlphaFoldDB" id="A0A6G0X0D9"/>
<evidence type="ECO:0000256" key="3">
    <source>
        <dbReference type="ARBA" id="ARBA00022833"/>
    </source>
</evidence>
<dbReference type="InterPro" id="IPR001965">
    <property type="entry name" value="Znf_PHD"/>
</dbReference>
<evidence type="ECO:0000256" key="5">
    <source>
        <dbReference type="SAM" id="MobiDB-lite"/>
    </source>
</evidence>
<evidence type="ECO:0000256" key="2">
    <source>
        <dbReference type="ARBA" id="ARBA00022771"/>
    </source>
</evidence>
<dbReference type="PROSITE" id="PS50016">
    <property type="entry name" value="ZF_PHD_2"/>
    <property type="match status" value="1"/>
</dbReference>
<sequence>MNTDQTAVIRGCIQHKLLSVGPGKLFVSYYRQRLYADILDDGSMQFKGKIYVNAASLALAMKRTLNPVLKTDPGWLSLFSTDNNKCLKDIREAWIEKITPPTPTSASTPSQHSTSLLTPSYPPVVGMSSSFMKPTVIRPKQHPLQVLGPRESCVVCKRDRGHSYVTCEACRSIYHKACLSPSVKNTTSPWYCEVCIQQHCALVLNFLQELRQVAVQYGDQSVDKPTNEKATVSEVESSDTPAISEDLSVKSTNAEERPNDEPTKSPETPNEDPANSDEKPDNAEQPAEVEKDKSDNAVVDSASTELSPSSTLLTQIDSLVEQLQSPADCMSVLGSSTGELLVHLSHLDIATVLRSVEDHLSNVAATCSRENEPIEGSITTPGIEGMLQVLNLRHGIMSARFHLKRTNAALTTLSDKRLRACDKKQAALDEAYEKELKLKGDWASRVKDAEDDLKKQQTHLAQVNAIVDNAVRHRKTLRAVNLAKRFIPAYRTATEDLTHSCEHLFVTIVADKIRGIASSLKEWELMEEHFTFIKEVLSNSDERPFKMPKLEIELPRPPSAKLVERQLKEIDKNLDVIQLHKNEALKILETIDGALHRRLGKDDLHGEWKQLLDTIAEMIRKCQPPPSPERNETGAEHPVEANENAPESSETSAEDKAADETDQADQANPAVVLIDDDDEVDGDTGIPQAEPVEI</sequence>
<feature type="compositionally biased region" description="Polar residues" evidence="5">
    <location>
        <begin position="228"/>
        <end position="241"/>
    </location>
</feature>
<feature type="region of interest" description="Disordered" evidence="5">
    <location>
        <begin position="222"/>
        <end position="309"/>
    </location>
</feature>
<dbReference type="SUPFAM" id="SSF57903">
    <property type="entry name" value="FYVE/PHD zinc finger"/>
    <property type="match status" value="1"/>
</dbReference>
<dbReference type="InterPro" id="IPR019787">
    <property type="entry name" value="Znf_PHD-finger"/>
</dbReference>
<evidence type="ECO:0000256" key="1">
    <source>
        <dbReference type="ARBA" id="ARBA00022723"/>
    </source>
</evidence>
<dbReference type="EMBL" id="VJMJ01000124">
    <property type="protein sequence ID" value="KAF0733260.1"/>
    <property type="molecule type" value="Genomic_DNA"/>
</dbReference>
<dbReference type="InterPro" id="IPR019786">
    <property type="entry name" value="Zinc_finger_PHD-type_CS"/>
</dbReference>
<dbReference type="GO" id="GO:0008270">
    <property type="term" value="F:zinc ion binding"/>
    <property type="evidence" value="ECO:0007669"/>
    <property type="project" value="UniProtKB-KW"/>
</dbReference>
<feature type="compositionally biased region" description="Basic and acidic residues" evidence="5">
    <location>
        <begin position="276"/>
        <end position="295"/>
    </location>
</feature>
<dbReference type="CDD" id="cd15489">
    <property type="entry name" value="PHD_SF"/>
    <property type="match status" value="1"/>
</dbReference>
<dbReference type="PROSITE" id="PS01359">
    <property type="entry name" value="ZF_PHD_1"/>
    <property type="match status" value="1"/>
</dbReference>
<dbReference type="InterPro" id="IPR013083">
    <property type="entry name" value="Znf_RING/FYVE/PHD"/>
</dbReference>
<protein>
    <recommendedName>
        <fullName evidence="6">PHD-type domain-containing protein</fullName>
    </recommendedName>
</protein>
<dbReference type="Pfam" id="PF00628">
    <property type="entry name" value="PHD"/>
    <property type="match status" value="1"/>
</dbReference>
<evidence type="ECO:0000256" key="4">
    <source>
        <dbReference type="PROSITE-ProRule" id="PRU00146"/>
    </source>
</evidence>
<keyword evidence="1" id="KW-0479">Metal-binding</keyword>
<dbReference type="Proteomes" id="UP000481153">
    <property type="component" value="Unassembled WGS sequence"/>
</dbReference>
<feature type="domain" description="PHD-type" evidence="6">
    <location>
        <begin position="150"/>
        <end position="198"/>
    </location>
</feature>
<proteinExistence type="predicted"/>
<gene>
    <name evidence="7" type="ORF">Ae201684_009824</name>
</gene>
<name>A0A6G0X0D9_9STRA</name>
<dbReference type="InterPro" id="IPR011011">
    <property type="entry name" value="Znf_FYVE_PHD"/>
</dbReference>
<evidence type="ECO:0000259" key="6">
    <source>
        <dbReference type="PROSITE" id="PS50016"/>
    </source>
</evidence>
<keyword evidence="3" id="KW-0862">Zinc</keyword>
<feature type="region of interest" description="Disordered" evidence="5">
    <location>
        <begin position="621"/>
        <end position="694"/>
    </location>
</feature>